<dbReference type="InterPro" id="IPR054728">
    <property type="entry name" value="RsmB-like_ferredoxin"/>
</dbReference>
<keyword evidence="3 5" id="KW-0949">S-adenosyl-L-methionine</keyword>
<comment type="caution">
    <text evidence="5">Lacks conserved residue(s) required for the propagation of feature annotation.</text>
</comment>
<proteinExistence type="inferred from homology"/>
<dbReference type="Pfam" id="PF22458">
    <property type="entry name" value="RsmF-B_ferredox"/>
    <property type="match status" value="1"/>
</dbReference>
<dbReference type="Proteomes" id="UP001291309">
    <property type="component" value="Unassembled WGS sequence"/>
</dbReference>
<dbReference type="PANTHER" id="PTHR22807:SF53">
    <property type="entry name" value="RIBOSOMAL RNA SMALL SUBUNIT METHYLTRANSFERASE B-RELATED"/>
    <property type="match status" value="1"/>
</dbReference>
<keyword evidence="2 5" id="KW-0808">Transferase</keyword>
<dbReference type="CDD" id="cd02440">
    <property type="entry name" value="AdoMet_MTases"/>
    <property type="match status" value="1"/>
</dbReference>
<dbReference type="GO" id="GO:0008168">
    <property type="term" value="F:methyltransferase activity"/>
    <property type="evidence" value="ECO:0007669"/>
    <property type="project" value="UniProtKB-KW"/>
</dbReference>
<sequence length="456" mass="49193">MNSLWPTPLDPSHLGRPSRRAATAAIEAHVAVLRGEPLKASLATALREAEGLGGQERRFAALAVRELSRHQRLLDLAARTLGHPPGKVGLTEDQALLRYALWRRLFCGESWARIGPEVRLPGPVRPRTIKDDLLSKIVESPLSEPPLPESAAERLAIRYSFPNWLVERLAALHSEPVLEALLAALDEEPSLHFRVRPSGTRAEVLAQLVEEGVAAEAVELAPDAVRIADASHRVFETKVMKSGRLQVQDVGSQLIAEVCRPLSGSLEGSIVADVCAGAGGKTLALADMVGTTGRVLAGDRSRRRLSQARERVRDLSVRNVSFPHPLPIGEAQVLLVDAPCSGTGSLGREPDQKWKLTPKAITDFQATQLSLLEEVAREARPGALIVYATCSLLPEENDEVVRGFLEKSPGFTLEPVAPVLGAERAAVLCDGPFLRPIPPRVPGGGFFAARLRKAQG</sequence>
<evidence type="ECO:0000313" key="7">
    <source>
        <dbReference type="EMBL" id="MDY7232865.1"/>
    </source>
</evidence>
<evidence type="ECO:0000313" key="8">
    <source>
        <dbReference type="Proteomes" id="UP001291309"/>
    </source>
</evidence>
<dbReference type="Pfam" id="PF01189">
    <property type="entry name" value="Methyltr_RsmB-F"/>
    <property type="match status" value="1"/>
</dbReference>
<dbReference type="SUPFAM" id="SSF53335">
    <property type="entry name" value="S-adenosyl-L-methionine-dependent methyltransferases"/>
    <property type="match status" value="1"/>
</dbReference>
<dbReference type="EMBL" id="JAXIVS010000024">
    <property type="protein sequence ID" value="MDY7232865.1"/>
    <property type="molecule type" value="Genomic_DNA"/>
</dbReference>
<feature type="active site" description="Nucleophile" evidence="5">
    <location>
        <position position="390"/>
    </location>
</feature>
<dbReference type="EC" id="2.1.1.-" evidence="7"/>
<keyword evidence="8" id="KW-1185">Reference proteome</keyword>
<evidence type="ECO:0000256" key="4">
    <source>
        <dbReference type="ARBA" id="ARBA00022884"/>
    </source>
</evidence>
<keyword evidence="4 5" id="KW-0694">RNA-binding</keyword>
<name>A0ABU5HHC6_9BACT</name>
<protein>
    <submittedName>
        <fullName evidence="7">RsmB/NOP family class I SAM-dependent RNA methyltransferase</fullName>
        <ecNumber evidence="7">2.1.1.-</ecNumber>
    </submittedName>
</protein>
<dbReference type="PRINTS" id="PR02008">
    <property type="entry name" value="RCMTFAMILY"/>
</dbReference>
<dbReference type="InterPro" id="IPR049560">
    <property type="entry name" value="MeTrfase_RsmB-F_NOP2_cat"/>
</dbReference>
<dbReference type="RefSeq" id="WP_321551579.1">
    <property type="nucleotide sequence ID" value="NZ_JAXIVS010000024.1"/>
</dbReference>
<dbReference type="Gene3D" id="3.30.70.1170">
    <property type="entry name" value="Sun protein, domain 3"/>
    <property type="match status" value="1"/>
</dbReference>
<reference evidence="7 8" key="1">
    <citation type="submission" date="2023-12" db="EMBL/GenBank/DDBJ databases">
        <title>the genome sequence of Hyalangium sp. s54d21.</title>
        <authorList>
            <person name="Zhang X."/>
        </authorList>
    </citation>
    <scope>NUCLEOTIDE SEQUENCE [LARGE SCALE GENOMIC DNA]</scope>
    <source>
        <strain evidence="8">s54d21</strain>
    </source>
</reference>
<feature type="binding site" evidence="5">
    <location>
        <position position="337"/>
    </location>
    <ligand>
        <name>S-adenosyl-L-methionine</name>
        <dbReference type="ChEBI" id="CHEBI:59789"/>
    </ligand>
</feature>
<dbReference type="InterPro" id="IPR001678">
    <property type="entry name" value="MeTrfase_RsmB-F_NOP2_dom"/>
</dbReference>
<accession>A0ABU5HHC6</accession>
<feature type="binding site" evidence="5">
    <location>
        <position position="299"/>
    </location>
    <ligand>
        <name>S-adenosyl-L-methionine</name>
        <dbReference type="ChEBI" id="CHEBI:59789"/>
    </ligand>
</feature>
<evidence type="ECO:0000259" key="6">
    <source>
        <dbReference type="PROSITE" id="PS51686"/>
    </source>
</evidence>
<evidence type="ECO:0000256" key="2">
    <source>
        <dbReference type="ARBA" id="ARBA00022679"/>
    </source>
</evidence>
<dbReference type="PANTHER" id="PTHR22807">
    <property type="entry name" value="NOP2 YEAST -RELATED NOL1/NOP2/FMU SUN DOMAIN-CONTAINING"/>
    <property type="match status" value="1"/>
</dbReference>
<comment type="caution">
    <text evidence="7">The sequence shown here is derived from an EMBL/GenBank/DDBJ whole genome shotgun (WGS) entry which is preliminary data.</text>
</comment>
<dbReference type="Gene3D" id="3.40.50.150">
    <property type="entry name" value="Vaccinia Virus protein VP39"/>
    <property type="match status" value="1"/>
</dbReference>
<gene>
    <name evidence="7" type="ORF">SYV04_41145</name>
</gene>
<evidence type="ECO:0000256" key="1">
    <source>
        <dbReference type="ARBA" id="ARBA00022603"/>
    </source>
</evidence>
<evidence type="ECO:0000256" key="5">
    <source>
        <dbReference type="PROSITE-ProRule" id="PRU01023"/>
    </source>
</evidence>
<organism evidence="7 8">
    <name type="scientific">Hyalangium rubrum</name>
    <dbReference type="NCBI Taxonomy" id="3103134"/>
    <lineage>
        <taxon>Bacteria</taxon>
        <taxon>Pseudomonadati</taxon>
        <taxon>Myxococcota</taxon>
        <taxon>Myxococcia</taxon>
        <taxon>Myxococcales</taxon>
        <taxon>Cystobacterineae</taxon>
        <taxon>Archangiaceae</taxon>
        <taxon>Hyalangium</taxon>
    </lineage>
</organism>
<evidence type="ECO:0000256" key="3">
    <source>
        <dbReference type="ARBA" id="ARBA00022691"/>
    </source>
</evidence>
<comment type="similarity">
    <text evidence="5">Belongs to the class I-like SAM-binding methyltransferase superfamily. RsmB/NOP family.</text>
</comment>
<feature type="domain" description="SAM-dependent MTase RsmB/NOP-type" evidence="6">
    <location>
        <begin position="181"/>
        <end position="454"/>
    </location>
</feature>
<dbReference type="InterPro" id="IPR029063">
    <property type="entry name" value="SAM-dependent_MTases_sf"/>
</dbReference>
<keyword evidence="1 5" id="KW-0489">Methyltransferase</keyword>
<dbReference type="InterPro" id="IPR023267">
    <property type="entry name" value="RCMT"/>
</dbReference>
<dbReference type="GO" id="GO:0032259">
    <property type="term" value="P:methylation"/>
    <property type="evidence" value="ECO:0007669"/>
    <property type="project" value="UniProtKB-KW"/>
</dbReference>
<dbReference type="PROSITE" id="PS51686">
    <property type="entry name" value="SAM_MT_RSMB_NOP"/>
    <property type="match status" value="1"/>
</dbReference>